<accession>A0A6J5LA68</accession>
<organism evidence="1">
    <name type="scientific">uncultured Caudovirales phage</name>
    <dbReference type="NCBI Taxonomy" id="2100421"/>
    <lineage>
        <taxon>Viruses</taxon>
        <taxon>Duplodnaviria</taxon>
        <taxon>Heunggongvirae</taxon>
        <taxon>Uroviricota</taxon>
        <taxon>Caudoviricetes</taxon>
        <taxon>Peduoviridae</taxon>
        <taxon>Maltschvirus</taxon>
        <taxon>Maltschvirus maltsch</taxon>
    </lineage>
</organism>
<proteinExistence type="predicted"/>
<protein>
    <submittedName>
        <fullName evidence="1">Baseplate tail-tube protein gp48, T4-like virus</fullName>
    </submittedName>
</protein>
<sequence>MDKATTVVGLGVAAAGVAAVAYNAANPSSYAPPKAPRGINSIAAATDPSNGVAQSSVSNGIAPTPGSMAFPERLAQQDFWMSFSFYEYQRPTFAGNPVLQDKGTIRLPLPNQLVESQGVRYAEKGLDAGAGAALNDIAGSMNSGGDVKSGIASAAKASAGFVVGQAAKLLGGNNGAAIGQLAGVALNPWLTVMFESPEYRTHTFSWTLTPTNERESRTIAQMITTFKFNMLPDSSGAIGGTLLSYPNIVQISINKARGEYWNYIFKPGVIKTFAVNYAPAGQPSMFNRTNAPTAIQISMTIQEIEYFLQRDYGAQQNRANSIGAFDMMEKIGL</sequence>
<evidence type="ECO:0000313" key="1">
    <source>
        <dbReference type="EMBL" id="CAB4131488.1"/>
    </source>
</evidence>
<name>A0A6J5LA68_9CAUD</name>
<dbReference type="EMBL" id="LR796247">
    <property type="protein sequence ID" value="CAB4131488.1"/>
    <property type="molecule type" value="Genomic_DNA"/>
</dbReference>
<reference evidence="1" key="1">
    <citation type="submission" date="2020-04" db="EMBL/GenBank/DDBJ databases">
        <authorList>
            <person name="Chiriac C."/>
            <person name="Salcher M."/>
            <person name="Ghai R."/>
            <person name="Kavagutti S V."/>
        </authorList>
    </citation>
    <scope>NUCLEOTIDE SEQUENCE</scope>
</reference>
<gene>
    <name evidence="1" type="ORF">UFOVP132_111</name>
</gene>